<dbReference type="PANTHER" id="PTHR23301">
    <property type="entry name" value="CHITIN BINDING PERITROPHIN-A"/>
    <property type="match status" value="1"/>
</dbReference>
<keyword evidence="5" id="KW-0325">Glycoprotein</keyword>
<dbReference type="PANTHER" id="PTHR23301:SF0">
    <property type="entry name" value="CHITIN-BINDING TYPE-2 DOMAIN-CONTAINING PROTEIN-RELATED"/>
    <property type="match status" value="1"/>
</dbReference>
<feature type="domain" description="Chitin-binding type-2" evidence="8">
    <location>
        <begin position="37"/>
        <end position="97"/>
    </location>
</feature>
<evidence type="ECO:0000256" key="1">
    <source>
        <dbReference type="ARBA" id="ARBA00022669"/>
    </source>
</evidence>
<evidence type="ECO:0000256" key="6">
    <source>
        <dbReference type="SAM" id="MobiDB-lite"/>
    </source>
</evidence>
<dbReference type="EMBL" id="JACVVK020000063">
    <property type="protein sequence ID" value="KAK7496931.1"/>
    <property type="molecule type" value="Genomic_DNA"/>
</dbReference>
<dbReference type="Proteomes" id="UP001519460">
    <property type="component" value="Unassembled WGS sequence"/>
</dbReference>
<dbReference type="SMART" id="SM00494">
    <property type="entry name" value="ChtBD2"/>
    <property type="match status" value="6"/>
</dbReference>
<sequence>MAHGRERLLISFIVISVFGVVQLHFIMSHPRHRHGNPSPCPSAPGIHWVRDPTSCSKYFICVASQPVRMPACPPRTVWSEAAKNCVPANSLWNDCPKSQLEHMRPAPSPSPKPTPYSAEKARNWTASSDRMDALVDPLSPEKEQRERLLRLLPNHPCVFSDNEAYLPHPNKCHWFYNCSARLQESDKPGADPEGWDALTAECPYPQLFSLATRSCEDYAKVDCGKRGLFLDPCEYREHQCLGAHCQPCHLRQGSCVGMRDGLQPFPGREWTPRHLVCKNQRTVEQLDCPQDKPIFSPDMKRCESLLDIPKMHGGFQPSCVGRLDGRYPGETDRCDVFYECADEEVQGRFQCPQGTVYNPERQACRMKNDRAGLVPPCGNNSTKLRVSLALSLSMCRGLPDGMYADTYGRCPFYYQCQHSLLKRFHKCHFGTFDPSSQDCQFDVSRVPAPCGHRPNPCINRDDGQYADLSQHCQASFHCRRRLVAREQSCPPGTVFHEGRGSCQLPNDTPAPCGLAPSCTGRADGRYPSSVKGCQFYFTCRAGVFRGYGRCSVEDGGFYFNPESQSCDFPQNICSPCGVRTTNCSRSTKTIILGAKTAQRSWNNFCTNTCKCRNSAGFLPSLCRNTRKTSSVMRCITSHIANERRDDMPCARLCCGKIQASQNGLDDIDKLSGSQRYEKGQRKCKWRSDQTAPGCRPSVYYVKGSRVPVETLGSDTGRDSRFLGLDRHRQDNAALSRPTAGRMNTESAELAMGNPTLLFLLNWQTIPPFTRLAVIQRAAHAGNTSMLPIIREVGQEVGDSSRRGRRAEVAFRDGNLPGMTSGGEGEGQAARDGLFRQVAATGTSVDIPRVHGRDRHTSPHAVASDGIRTRLEDPARRCRSEC</sequence>
<dbReference type="InterPro" id="IPR036508">
    <property type="entry name" value="Chitin-bd_dom_sf"/>
</dbReference>
<feature type="transmembrane region" description="Helical" evidence="7">
    <location>
        <begin position="7"/>
        <end position="27"/>
    </location>
</feature>
<keyword evidence="10" id="KW-1185">Reference proteome</keyword>
<keyword evidence="7" id="KW-0472">Membrane</keyword>
<feature type="region of interest" description="Disordered" evidence="6">
    <location>
        <begin position="99"/>
        <end position="118"/>
    </location>
</feature>
<dbReference type="InterPro" id="IPR051940">
    <property type="entry name" value="Chitin_bind-dev_reg"/>
</dbReference>
<keyword evidence="1" id="KW-0147">Chitin-binding</keyword>
<feature type="domain" description="Chitin-binding type-2" evidence="8">
    <location>
        <begin position="154"/>
        <end position="225"/>
    </location>
</feature>
<protein>
    <recommendedName>
        <fullName evidence="8">Chitin-binding type-2 domain-containing protein</fullName>
    </recommendedName>
</protein>
<keyword evidence="3" id="KW-0677">Repeat</keyword>
<keyword evidence="4" id="KW-1015">Disulfide bond</keyword>
<gene>
    <name evidence="9" type="ORF">BaRGS_00011911</name>
</gene>
<proteinExistence type="predicted"/>
<evidence type="ECO:0000259" key="8">
    <source>
        <dbReference type="PROSITE" id="PS50940"/>
    </source>
</evidence>
<keyword evidence="7" id="KW-1133">Transmembrane helix</keyword>
<evidence type="ECO:0000256" key="2">
    <source>
        <dbReference type="ARBA" id="ARBA00022729"/>
    </source>
</evidence>
<evidence type="ECO:0000256" key="4">
    <source>
        <dbReference type="ARBA" id="ARBA00023157"/>
    </source>
</evidence>
<feature type="domain" description="Chitin-binding type-2" evidence="8">
    <location>
        <begin position="454"/>
        <end position="514"/>
    </location>
</feature>
<dbReference type="GO" id="GO:0008061">
    <property type="term" value="F:chitin binding"/>
    <property type="evidence" value="ECO:0007669"/>
    <property type="project" value="UniProtKB-KW"/>
</dbReference>
<evidence type="ECO:0000256" key="7">
    <source>
        <dbReference type="SAM" id="Phobius"/>
    </source>
</evidence>
<organism evidence="9 10">
    <name type="scientific">Batillaria attramentaria</name>
    <dbReference type="NCBI Taxonomy" id="370345"/>
    <lineage>
        <taxon>Eukaryota</taxon>
        <taxon>Metazoa</taxon>
        <taxon>Spiralia</taxon>
        <taxon>Lophotrochozoa</taxon>
        <taxon>Mollusca</taxon>
        <taxon>Gastropoda</taxon>
        <taxon>Caenogastropoda</taxon>
        <taxon>Sorbeoconcha</taxon>
        <taxon>Cerithioidea</taxon>
        <taxon>Batillariidae</taxon>
        <taxon>Batillaria</taxon>
    </lineage>
</organism>
<evidence type="ECO:0000313" key="9">
    <source>
        <dbReference type="EMBL" id="KAK7496931.1"/>
    </source>
</evidence>
<keyword evidence="7" id="KW-0812">Transmembrane</keyword>
<keyword evidence="2" id="KW-0732">Signal</keyword>
<comment type="caution">
    <text evidence="9">The sequence shown here is derived from an EMBL/GenBank/DDBJ whole genome shotgun (WGS) entry which is preliminary data.</text>
</comment>
<reference evidence="9 10" key="1">
    <citation type="journal article" date="2023" name="Sci. Data">
        <title>Genome assembly of the Korean intertidal mud-creeper Batillaria attramentaria.</title>
        <authorList>
            <person name="Patra A.K."/>
            <person name="Ho P.T."/>
            <person name="Jun S."/>
            <person name="Lee S.J."/>
            <person name="Kim Y."/>
            <person name="Won Y.J."/>
        </authorList>
    </citation>
    <scope>NUCLEOTIDE SEQUENCE [LARGE SCALE GENOMIC DNA]</scope>
    <source>
        <strain evidence="9">Wonlab-2016</strain>
    </source>
</reference>
<evidence type="ECO:0000256" key="3">
    <source>
        <dbReference type="ARBA" id="ARBA00022737"/>
    </source>
</evidence>
<dbReference type="SUPFAM" id="SSF57625">
    <property type="entry name" value="Invertebrate chitin-binding proteins"/>
    <property type="match status" value="4"/>
</dbReference>
<dbReference type="AlphaFoldDB" id="A0ABD0LBH5"/>
<dbReference type="Gene3D" id="2.170.140.10">
    <property type="entry name" value="Chitin binding domain"/>
    <property type="match status" value="4"/>
</dbReference>
<name>A0ABD0LBH5_9CAEN</name>
<dbReference type="InterPro" id="IPR002557">
    <property type="entry name" value="Chitin-bd_dom"/>
</dbReference>
<feature type="domain" description="Chitin-binding type-2" evidence="8">
    <location>
        <begin position="515"/>
        <end position="575"/>
    </location>
</feature>
<feature type="domain" description="Chitin-binding type-2" evidence="8">
    <location>
        <begin position="316"/>
        <end position="379"/>
    </location>
</feature>
<evidence type="ECO:0000313" key="10">
    <source>
        <dbReference type="Proteomes" id="UP001519460"/>
    </source>
</evidence>
<evidence type="ECO:0000256" key="5">
    <source>
        <dbReference type="ARBA" id="ARBA00023180"/>
    </source>
</evidence>
<dbReference type="PROSITE" id="PS50940">
    <property type="entry name" value="CHIT_BIND_II"/>
    <property type="match status" value="5"/>
</dbReference>
<accession>A0ABD0LBH5</accession>
<dbReference type="Pfam" id="PF01607">
    <property type="entry name" value="CBM_14"/>
    <property type="match status" value="4"/>
</dbReference>